<dbReference type="PANTHER" id="PTHR30098:SF2">
    <property type="entry name" value="LEUCYL_PHENYLALANYL-TRNA--PROTEIN TRANSFERASE"/>
    <property type="match status" value="1"/>
</dbReference>
<evidence type="ECO:0000256" key="3">
    <source>
        <dbReference type="ARBA" id="ARBA00023315"/>
    </source>
</evidence>
<dbReference type="GO" id="GO:0008914">
    <property type="term" value="F:leucyl-tRNA--protein transferase activity"/>
    <property type="evidence" value="ECO:0007669"/>
    <property type="project" value="InterPro"/>
</dbReference>
<comment type="caution">
    <text evidence="4">The sequence shown here is derived from an EMBL/GenBank/DDBJ whole genome shotgun (WGS) entry which is preliminary data.</text>
</comment>
<sequence length="264" mass="30880">MSQEEIYYLTIDNILDLHLMYSGIYPNTQLHLYWTDDWSEDFYIESAYAGFISTCLNVSGSEILLPEIQAHYAVLDWNNLIINKKVKKIIKSQAFINNDYCIRINGSLENTVDKISKYHKDNWLSSKYADLLHRLTICNDKKRDFKIVTVELCDSADDEVIAGEIGYAIGATYTSLTGFCDKNNKKHNNFGKLQLVLLAKTLQYHGYHFWNLGHPYMEYKVELGAKITPRLEFLKKWLSSRDQHPSQKLLSECRFDCRFYRELL</sequence>
<evidence type="ECO:0000313" key="4">
    <source>
        <dbReference type="EMBL" id="KNY28921.1"/>
    </source>
</evidence>
<dbReference type="Proteomes" id="UP000036923">
    <property type="component" value="Unassembled WGS sequence"/>
</dbReference>
<keyword evidence="1" id="KW-0963">Cytoplasm</keyword>
<keyword evidence="5" id="KW-1185">Reference proteome</keyword>
<dbReference type="GO" id="GO:0030163">
    <property type="term" value="P:protein catabolic process"/>
    <property type="evidence" value="ECO:0007669"/>
    <property type="project" value="InterPro"/>
</dbReference>
<dbReference type="GO" id="GO:0005737">
    <property type="term" value="C:cytoplasm"/>
    <property type="evidence" value="ECO:0007669"/>
    <property type="project" value="TreeGrafter"/>
</dbReference>
<gene>
    <name evidence="4" type="ORF">Bccel_4195</name>
</gene>
<accession>A0A0L6JSU7</accession>
<dbReference type="RefSeq" id="WP_050753671.1">
    <property type="nucleotide sequence ID" value="NZ_JQKC01000005.1"/>
</dbReference>
<dbReference type="PANTHER" id="PTHR30098">
    <property type="entry name" value="LEUCYL/PHENYLALANYL-TRNA--PROTEIN TRANSFERASE"/>
    <property type="match status" value="1"/>
</dbReference>
<dbReference type="eggNOG" id="COG2360">
    <property type="taxonomic scope" value="Bacteria"/>
</dbReference>
<organism evidence="4 5">
    <name type="scientific">Pseudobacteroides cellulosolvens ATCC 35603 = DSM 2933</name>
    <dbReference type="NCBI Taxonomy" id="398512"/>
    <lineage>
        <taxon>Bacteria</taxon>
        <taxon>Bacillati</taxon>
        <taxon>Bacillota</taxon>
        <taxon>Clostridia</taxon>
        <taxon>Eubacteriales</taxon>
        <taxon>Oscillospiraceae</taxon>
        <taxon>Pseudobacteroides</taxon>
    </lineage>
</organism>
<evidence type="ECO:0000256" key="1">
    <source>
        <dbReference type="ARBA" id="ARBA00022490"/>
    </source>
</evidence>
<name>A0A0L6JSU7_9FIRM</name>
<dbReference type="SUPFAM" id="SSF55729">
    <property type="entry name" value="Acyl-CoA N-acyltransferases (Nat)"/>
    <property type="match status" value="1"/>
</dbReference>
<dbReference type="InterPro" id="IPR004616">
    <property type="entry name" value="Leu/Phe-tRNA_Trfase"/>
</dbReference>
<protein>
    <submittedName>
        <fullName evidence="4">Leucyl/phenylalanyl-tRNA--protein transferase</fullName>
    </submittedName>
</protein>
<dbReference type="Pfam" id="PF03588">
    <property type="entry name" value="Leu_Phe_trans"/>
    <property type="match status" value="1"/>
</dbReference>
<dbReference type="InterPro" id="IPR016181">
    <property type="entry name" value="Acyl_CoA_acyltransferase"/>
</dbReference>
<evidence type="ECO:0000313" key="5">
    <source>
        <dbReference type="Proteomes" id="UP000036923"/>
    </source>
</evidence>
<keyword evidence="2 4" id="KW-0808">Transferase</keyword>
<dbReference type="Gene3D" id="3.40.630.70">
    <property type="entry name" value="Leucyl/phenylalanyl-tRNA-protein transferase, C-terminal domain"/>
    <property type="match status" value="1"/>
</dbReference>
<dbReference type="STRING" id="398512.Bccel_4195"/>
<dbReference type="InterPro" id="IPR042203">
    <property type="entry name" value="Leu/Phe-tRNA_Trfase_C"/>
</dbReference>
<evidence type="ECO:0000256" key="2">
    <source>
        <dbReference type="ARBA" id="ARBA00022679"/>
    </source>
</evidence>
<reference evidence="5" key="1">
    <citation type="submission" date="2015-07" db="EMBL/GenBank/DDBJ databases">
        <title>Near-Complete Genome Sequence of the Cellulolytic Bacterium Bacteroides (Pseudobacteroides) cellulosolvens ATCC 35603.</title>
        <authorList>
            <person name="Dassa B."/>
            <person name="Utturkar S.M."/>
            <person name="Klingeman D.M."/>
            <person name="Hurt R.A."/>
            <person name="Keller M."/>
            <person name="Xu J."/>
            <person name="Reddy Y.H.K."/>
            <person name="Borovok I."/>
            <person name="Grinberg I.R."/>
            <person name="Lamed R."/>
            <person name="Zhivin O."/>
            <person name="Bayer E.A."/>
            <person name="Brown S.D."/>
        </authorList>
    </citation>
    <scope>NUCLEOTIDE SEQUENCE [LARGE SCALE GENOMIC DNA]</scope>
    <source>
        <strain evidence="5">DSM 2933</strain>
    </source>
</reference>
<dbReference type="AlphaFoldDB" id="A0A0L6JSU7"/>
<proteinExistence type="predicted"/>
<dbReference type="EMBL" id="LGTC01000001">
    <property type="protein sequence ID" value="KNY28921.1"/>
    <property type="molecule type" value="Genomic_DNA"/>
</dbReference>
<keyword evidence="3" id="KW-0012">Acyltransferase</keyword>